<reference evidence="2 3" key="1">
    <citation type="journal article" date="2021" name="Elife">
        <title>Chloroplast acquisition without the gene transfer in kleptoplastic sea slugs, Plakobranchus ocellatus.</title>
        <authorList>
            <person name="Maeda T."/>
            <person name="Takahashi S."/>
            <person name="Yoshida T."/>
            <person name="Shimamura S."/>
            <person name="Takaki Y."/>
            <person name="Nagai Y."/>
            <person name="Toyoda A."/>
            <person name="Suzuki Y."/>
            <person name="Arimoto A."/>
            <person name="Ishii H."/>
            <person name="Satoh N."/>
            <person name="Nishiyama T."/>
            <person name="Hasebe M."/>
            <person name="Maruyama T."/>
            <person name="Minagawa J."/>
            <person name="Obokata J."/>
            <person name="Shigenobu S."/>
        </authorList>
    </citation>
    <scope>NUCLEOTIDE SEQUENCE [LARGE SCALE GENOMIC DNA]</scope>
</reference>
<evidence type="ECO:0000313" key="2">
    <source>
        <dbReference type="EMBL" id="GFR84413.1"/>
    </source>
</evidence>
<name>A0AAV4GFA0_9GAST</name>
<gene>
    <name evidence="2" type="ORF">ElyMa_005999900</name>
</gene>
<feature type="region of interest" description="Disordered" evidence="1">
    <location>
        <begin position="1"/>
        <end position="58"/>
    </location>
</feature>
<feature type="compositionally biased region" description="Basic and acidic residues" evidence="1">
    <location>
        <begin position="39"/>
        <end position="58"/>
    </location>
</feature>
<evidence type="ECO:0000256" key="1">
    <source>
        <dbReference type="SAM" id="MobiDB-lite"/>
    </source>
</evidence>
<proteinExistence type="predicted"/>
<dbReference type="Proteomes" id="UP000762676">
    <property type="component" value="Unassembled WGS sequence"/>
</dbReference>
<evidence type="ECO:0000313" key="3">
    <source>
        <dbReference type="Proteomes" id="UP000762676"/>
    </source>
</evidence>
<dbReference type="EMBL" id="BMAT01012050">
    <property type="protein sequence ID" value="GFR84413.1"/>
    <property type="molecule type" value="Genomic_DNA"/>
</dbReference>
<organism evidence="2 3">
    <name type="scientific">Elysia marginata</name>
    <dbReference type="NCBI Taxonomy" id="1093978"/>
    <lineage>
        <taxon>Eukaryota</taxon>
        <taxon>Metazoa</taxon>
        <taxon>Spiralia</taxon>
        <taxon>Lophotrochozoa</taxon>
        <taxon>Mollusca</taxon>
        <taxon>Gastropoda</taxon>
        <taxon>Heterobranchia</taxon>
        <taxon>Euthyneura</taxon>
        <taxon>Panpulmonata</taxon>
        <taxon>Sacoglossa</taxon>
        <taxon>Placobranchoidea</taxon>
        <taxon>Plakobranchidae</taxon>
        <taxon>Elysia</taxon>
    </lineage>
</organism>
<keyword evidence="3" id="KW-1185">Reference proteome</keyword>
<accession>A0AAV4GFA0</accession>
<comment type="caution">
    <text evidence="2">The sequence shown here is derived from an EMBL/GenBank/DDBJ whole genome shotgun (WGS) entry which is preliminary data.</text>
</comment>
<sequence>MPGWGLLRQRETTARVPGRRVRHEGVHRQAQTKGLRARRPGDALRRNPDDPKLGGRDFPNEFNLKMEFLRAESLENCGNGALSS</sequence>
<protein>
    <submittedName>
        <fullName evidence="2">Uncharacterized protein</fullName>
    </submittedName>
</protein>
<dbReference type="AlphaFoldDB" id="A0AAV4GFA0"/>